<evidence type="ECO:0000313" key="2">
    <source>
        <dbReference type="Proteomes" id="UP000237911"/>
    </source>
</evidence>
<accession>A0A9X7IJW3</accession>
<protein>
    <submittedName>
        <fullName evidence="1">Uncharacterized protein</fullName>
    </submittedName>
</protein>
<gene>
    <name evidence="1" type="ORF">C5U48_20000</name>
</gene>
<reference evidence="1 2" key="1">
    <citation type="submission" date="2018-02" db="EMBL/GenBank/DDBJ databases">
        <title>Draft genome sequence of Mycobacterium virginiense isolated from mud of a swine farm in Japan.</title>
        <authorList>
            <person name="Ohya K."/>
        </authorList>
    </citation>
    <scope>NUCLEOTIDE SEQUENCE [LARGE SCALE GENOMIC DNA]</scope>
    <source>
        <strain evidence="1 2">GF75</strain>
    </source>
</reference>
<name>A0A9X7IJW3_9MYCO</name>
<dbReference type="AlphaFoldDB" id="A0A9X7IJW3"/>
<keyword evidence="2" id="KW-1185">Reference proteome</keyword>
<proteinExistence type="predicted"/>
<comment type="caution">
    <text evidence="1">The sequence shown here is derived from an EMBL/GenBank/DDBJ whole genome shotgun (WGS) entry which is preliminary data.</text>
</comment>
<dbReference type="Proteomes" id="UP000237911">
    <property type="component" value="Unassembled WGS sequence"/>
</dbReference>
<dbReference type="EMBL" id="PUEV01000104">
    <property type="protein sequence ID" value="PQM50428.1"/>
    <property type="molecule type" value="Genomic_DNA"/>
</dbReference>
<organism evidence="1 2">
    <name type="scientific">Mycolicibacter virginiensis</name>
    <dbReference type="NCBI Taxonomy" id="1795032"/>
    <lineage>
        <taxon>Bacteria</taxon>
        <taxon>Bacillati</taxon>
        <taxon>Actinomycetota</taxon>
        <taxon>Actinomycetes</taxon>
        <taxon>Mycobacteriales</taxon>
        <taxon>Mycobacteriaceae</taxon>
        <taxon>Mycolicibacter</taxon>
    </lineage>
</organism>
<evidence type="ECO:0000313" key="1">
    <source>
        <dbReference type="EMBL" id="PQM50428.1"/>
    </source>
</evidence>
<sequence length="59" mass="6137">MDGLGGVRGFDRAAWRGFDLHNRVDAYPVADGESAGFVSADPAEFDGDGVAVVLLDQPG</sequence>